<dbReference type="SMART" id="SM00249">
    <property type="entry name" value="PHD"/>
    <property type="match status" value="3"/>
</dbReference>
<feature type="compositionally biased region" description="Acidic residues" evidence="6">
    <location>
        <begin position="58"/>
        <end position="74"/>
    </location>
</feature>
<sequence length="878" mass="96850">MTEQERASFLRNVNRAAGKRQIKPTQHFFDALVGGSDESDHDFAPDEASDQELGSNSEGEEGSDDSEAGSDDENGSNSNMADADDDADVDHNGPRKPTEKGADLCCICLGPASDCNYLSKCDRCHVIVHENCYGVLDDELDSCGSSTEVPWFCDPCMFGLIEPPHCEVCPSRYGAFKKTDVGNGYVHVLCSQYIPQITYADGEKKIAVSYQELDYKQFGRKACNGCSDQLVARVGIVLACEAGLCKNFYHVTCAQRLGLLVDLEEEELVGHLLCKKHTSSEVWKRRKSLFEKSFAHEESRMIMLRRRQLGQHEERYRQRQLDEYNRHVRPLHGVNIIAPGPNSNKRPRLIQSSAEMIEGFARKAEIALGISRDKYMAEFTRIPTENLNLGTALSFTEESVRQFEHRETVLLDELTEYAEDVKVSKEEAEVKAQEIQEELRELEESHSEATKKASTSQKLCLEFHDLLASFGGKGLSKAFQKLPRAFPPVPKPAPAKSAVVAVKKATKRHAPSPSFGKKIPKLVPQSGPLASDVITLSDDDEAPPMLEMIQPNVIHESFTHGPPARKNQNRASLPVKRRTATPTPTPEPKEKKPKKKSNVNMPGYDVPKVCKTCQKDTDPNLMPFCDLCRSHYHIYCLDPPLAKMPKVTRFYGWNCAACLNTDEGETEGDDAEMLSVKTEKSKSKSAKASETPEQLSPPILVKTEVKSEETGKQTKHSETGSSEESGKVSPLKTEVVSPPGSRKASPVKAKGVSSVEAVKKPKSEAVSPVKEVAFQGSPERRRSLRSSSITEEKPNGIHSDTVETAPNGIQTASKRSRTKSITSPAASPRKRTRLSTMESPENGAEPTLEAITQTTSCRPSTSNSIQILTPPPDLEPLD</sequence>
<dbReference type="GO" id="GO:0008270">
    <property type="term" value="F:zinc ion binding"/>
    <property type="evidence" value="ECO:0007669"/>
    <property type="project" value="UniProtKB-KW"/>
</dbReference>
<feature type="region of interest" description="Disordered" evidence="6">
    <location>
        <begin position="662"/>
        <end position="878"/>
    </location>
</feature>
<dbReference type="GO" id="GO:0006357">
    <property type="term" value="P:regulation of transcription by RNA polymerase II"/>
    <property type="evidence" value="ECO:0007669"/>
    <property type="project" value="TreeGrafter"/>
</dbReference>
<evidence type="ECO:0000256" key="4">
    <source>
        <dbReference type="PROSITE-ProRule" id="PRU00146"/>
    </source>
</evidence>
<reference evidence="9" key="1">
    <citation type="journal article" date="2013" name="Genetics">
        <title>The draft genome and transcriptome of Panagrellus redivivus are shaped by the harsh demands of a free-living lifestyle.</title>
        <authorList>
            <person name="Srinivasan J."/>
            <person name="Dillman A.R."/>
            <person name="Macchietto M.G."/>
            <person name="Heikkinen L."/>
            <person name="Lakso M."/>
            <person name="Fracchia K.M."/>
            <person name="Antoshechkin I."/>
            <person name="Mortazavi A."/>
            <person name="Wong G."/>
            <person name="Sternberg P.W."/>
        </authorList>
    </citation>
    <scope>NUCLEOTIDE SEQUENCE [LARGE SCALE GENOMIC DNA]</scope>
    <source>
        <strain evidence="9">MT8872</strain>
    </source>
</reference>
<feature type="compositionally biased region" description="Polar residues" evidence="6">
    <location>
        <begin position="850"/>
        <end position="867"/>
    </location>
</feature>
<dbReference type="Gene3D" id="2.30.30.1150">
    <property type="match status" value="1"/>
</dbReference>
<dbReference type="AlphaFoldDB" id="A0A7E4UW49"/>
<keyword evidence="9" id="KW-1185">Reference proteome</keyword>
<feature type="region of interest" description="Disordered" evidence="6">
    <location>
        <begin position="556"/>
        <end position="601"/>
    </location>
</feature>
<evidence type="ECO:0000256" key="3">
    <source>
        <dbReference type="ARBA" id="ARBA00022833"/>
    </source>
</evidence>
<feature type="compositionally biased region" description="Basic and acidic residues" evidence="6">
    <location>
        <begin position="703"/>
        <end position="718"/>
    </location>
</feature>
<keyword evidence="1" id="KW-0479">Metal-binding</keyword>
<dbReference type="PANTHER" id="PTHR13793">
    <property type="entry name" value="PHD FINGER PROTEINS"/>
    <property type="match status" value="1"/>
</dbReference>
<protein>
    <submittedName>
        <fullName evidence="10">PHD-type domain-containing protein</fullName>
    </submittedName>
</protein>
<dbReference type="Pfam" id="PF00628">
    <property type="entry name" value="PHD"/>
    <property type="match status" value="1"/>
</dbReference>
<evidence type="ECO:0000256" key="2">
    <source>
        <dbReference type="ARBA" id="ARBA00022771"/>
    </source>
</evidence>
<reference evidence="10" key="2">
    <citation type="submission" date="2020-10" db="UniProtKB">
        <authorList>
            <consortium name="WormBaseParasite"/>
        </authorList>
    </citation>
    <scope>IDENTIFICATION</scope>
</reference>
<keyword evidence="2 4" id="KW-0863">Zinc-finger</keyword>
<feature type="compositionally biased region" description="Acidic residues" evidence="6">
    <location>
        <begin position="662"/>
        <end position="672"/>
    </location>
</feature>
<feature type="compositionally biased region" description="Polar residues" evidence="6">
    <location>
        <begin position="802"/>
        <end position="825"/>
    </location>
</feature>
<feature type="coiled-coil region" evidence="5">
    <location>
        <begin position="411"/>
        <end position="452"/>
    </location>
</feature>
<dbReference type="PANTHER" id="PTHR13793:SF158">
    <property type="entry name" value="PHD-TYPE DOMAIN-CONTAINING PROTEIN"/>
    <property type="match status" value="1"/>
</dbReference>
<proteinExistence type="predicted"/>
<dbReference type="WBParaSite" id="Pan_g13558.t1">
    <property type="protein sequence ID" value="Pan_g13558.t1"/>
    <property type="gene ID" value="Pan_g13558"/>
</dbReference>
<feature type="domain" description="PHD-type" evidence="8">
    <location>
        <begin position="163"/>
        <end position="278"/>
    </location>
</feature>
<accession>A0A7E4UW49</accession>
<dbReference type="Gene3D" id="3.30.40.10">
    <property type="entry name" value="Zinc/RING finger domain, C3HC4 (zinc finger)"/>
    <property type="match status" value="2"/>
</dbReference>
<dbReference type="Pfam" id="PF13832">
    <property type="entry name" value="zf-HC5HC2H_2"/>
    <property type="match status" value="1"/>
</dbReference>
<feature type="compositionally biased region" description="Basic and acidic residues" evidence="6">
    <location>
        <begin position="89"/>
        <end position="98"/>
    </location>
</feature>
<dbReference type="InterPro" id="IPR011011">
    <property type="entry name" value="Znf_FYVE_PHD"/>
</dbReference>
<feature type="compositionally biased region" description="Pro residues" evidence="6">
    <location>
        <begin position="869"/>
        <end position="878"/>
    </location>
</feature>
<dbReference type="InterPro" id="IPR013083">
    <property type="entry name" value="Znf_RING/FYVE/PHD"/>
</dbReference>
<evidence type="ECO:0000313" key="9">
    <source>
        <dbReference type="Proteomes" id="UP000492821"/>
    </source>
</evidence>
<dbReference type="InterPro" id="IPR034732">
    <property type="entry name" value="EPHD"/>
</dbReference>
<name>A0A7E4UW49_PANRE</name>
<evidence type="ECO:0000259" key="8">
    <source>
        <dbReference type="PROSITE" id="PS51805"/>
    </source>
</evidence>
<dbReference type="InterPro" id="IPR050701">
    <property type="entry name" value="Histone_Mod_Regulator"/>
</dbReference>
<evidence type="ECO:0000256" key="1">
    <source>
        <dbReference type="ARBA" id="ARBA00022723"/>
    </source>
</evidence>
<feature type="domain" description="PHD-type" evidence="7">
    <location>
        <begin position="607"/>
        <end position="661"/>
    </location>
</feature>
<evidence type="ECO:0000259" key="7">
    <source>
        <dbReference type="PROSITE" id="PS50016"/>
    </source>
</evidence>
<dbReference type="SUPFAM" id="SSF57903">
    <property type="entry name" value="FYVE/PHD zinc finger"/>
    <property type="match status" value="2"/>
</dbReference>
<dbReference type="InterPro" id="IPR019787">
    <property type="entry name" value="Znf_PHD-finger"/>
</dbReference>
<dbReference type="InterPro" id="IPR001965">
    <property type="entry name" value="Znf_PHD"/>
</dbReference>
<feature type="region of interest" description="Disordered" evidence="6">
    <location>
        <begin position="13"/>
        <end position="98"/>
    </location>
</feature>
<dbReference type="PROSITE" id="PS51805">
    <property type="entry name" value="EPHD"/>
    <property type="match status" value="1"/>
</dbReference>
<evidence type="ECO:0000256" key="6">
    <source>
        <dbReference type="SAM" id="MobiDB-lite"/>
    </source>
</evidence>
<evidence type="ECO:0000313" key="10">
    <source>
        <dbReference type="WBParaSite" id="Pan_g13558.t1"/>
    </source>
</evidence>
<feature type="compositionally biased region" description="Acidic residues" evidence="6">
    <location>
        <begin position="37"/>
        <end position="50"/>
    </location>
</feature>
<dbReference type="Proteomes" id="UP000492821">
    <property type="component" value="Unassembled WGS sequence"/>
</dbReference>
<evidence type="ECO:0000256" key="5">
    <source>
        <dbReference type="SAM" id="Coils"/>
    </source>
</evidence>
<dbReference type="PROSITE" id="PS50016">
    <property type="entry name" value="ZF_PHD_2"/>
    <property type="match status" value="1"/>
</dbReference>
<keyword evidence="5" id="KW-0175">Coiled coil</keyword>
<keyword evidence="3" id="KW-0862">Zinc</keyword>
<organism evidence="9 10">
    <name type="scientific">Panagrellus redivivus</name>
    <name type="common">Microworm</name>
    <dbReference type="NCBI Taxonomy" id="6233"/>
    <lineage>
        <taxon>Eukaryota</taxon>
        <taxon>Metazoa</taxon>
        <taxon>Ecdysozoa</taxon>
        <taxon>Nematoda</taxon>
        <taxon>Chromadorea</taxon>
        <taxon>Rhabditida</taxon>
        <taxon>Tylenchina</taxon>
        <taxon>Panagrolaimomorpha</taxon>
        <taxon>Panagrolaimoidea</taxon>
        <taxon>Panagrolaimidae</taxon>
        <taxon>Panagrellus</taxon>
    </lineage>
</organism>